<protein>
    <submittedName>
        <fullName evidence="1">Uncharacterized protein</fullName>
    </submittedName>
</protein>
<dbReference type="AlphaFoldDB" id="A0A510KJQ1"/>
<dbReference type="Proteomes" id="UP000321378">
    <property type="component" value="Chromosome"/>
</dbReference>
<gene>
    <name evidence="1" type="ORF">JMUB3935_0888</name>
</gene>
<dbReference type="EMBL" id="AP019840">
    <property type="protein sequence ID" value="BBM51910.1"/>
    <property type="molecule type" value="Genomic_DNA"/>
</dbReference>
<organism evidence="1 2">
    <name type="scientific">Leptotrichia trevisanii</name>
    <dbReference type="NCBI Taxonomy" id="109328"/>
    <lineage>
        <taxon>Bacteria</taxon>
        <taxon>Fusobacteriati</taxon>
        <taxon>Fusobacteriota</taxon>
        <taxon>Fusobacteriia</taxon>
        <taxon>Fusobacteriales</taxon>
        <taxon>Leptotrichiaceae</taxon>
        <taxon>Leptotrichia</taxon>
    </lineage>
</organism>
<reference evidence="1 2" key="1">
    <citation type="submission" date="2019-07" db="EMBL/GenBank/DDBJ databases">
        <title>Complete Genome Sequence of Leptotrichia trevisanii Strain JMUB3935.</title>
        <authorList>
            <person name="Watanabe S."/>
            <person name="Cui L."/>
        </authorList>
    </citation>
    <scope>NUCLEOTIDE SEQUENCE [LARGE SCALE GENOMIC DNA]</scope>
    <source>
        <strain evidence="1 2">JMUB3935</strain>
    </source>
</reference>
<dbReference type="RefSeq" id="WP_146996309.1">
    <property type="nucleotide sequence ID" value="NZ_AP019840.1"/>
</dbReference>
<dbReference type="Gene3D" id="3.40.1350.110">
    <property type="match status" value="1"/>
</dbReference>
<evidence type="ECO:0000313" key="1">
    <source>
        <dbReference type="EMBL" id="BBM51910.1"/>
    </source>
</evidence>
<accession>A0A510KJQ1</accession>
<sequence>MITENKKWIQAGHYNDGLFPRIDFVDITDPKNPIGISYKTMDLNAPSYTKKSDVERIINRYSDDVLKTKNTGSGKKHILKDIEKNSNYFQKNNHITKSEIESMKRSIIQGDRALIIEVPPGSKIPFTKVELDKMAKKNGLKYIRILASKF</sequence>
<name>A0A510KJQ1_9FUSO</name>
<proteinExistence type="predicted"/>
<evidence type="ECO:0000313" key="2">
    <source>
        <dbReference type="Proteomes" id="UP000321378"/>
    </source>
</evidence>